<dbReference type="AlphaFoldDB" id="A0AAD5WUR6"/>
<gene>
    <name evidence="5" type="ORF">MKZ38_005490</name>
</gene>
<evidence type="ECO:0000259" key="3">
    <source>
        <dbReference type="PROSITE" id="PS50404"/>
    </source>
</evidence>
<reference evidence="5" key="1">
    <citation type="submission" date="2022-07" db="EMBL/GenBank/DDBJ databases">
        <title>Draft genome sequence of Zalerion maritima ATCC 34329, a (micro)plastics degrading marine fungus.</title>
        <authorList>
            <person name="Paco A."/>
            <person name="Goncalves M.F.M."/>
            <person name="Rocha-Santos T.A.P."/>
            <person name="Alves A."/>
        </authorList>
    </citation>
    <scope>NUCLEOTIDE SEQUENCE</scope>
    <source>
        <strain evidence="5">ATCC 34329</strain>
    </source>
</reference>
<dbReference type="Gene3D" id="1.20.1050.10">
    <property type="match status" value="1"/>
</dbReference>
<dbReference type="FunFam" id="1.20.1050.10:FF:000006">
    <property type="entry name" value="Elongation factor 1 gamma"/>
    <property type="match status" value="1"/>
</dbReference>
<dbReference type="GO" id="GO:0006414">
    <property type="term" value="P:translational elongation"/>
    <property type="evidence" value="ECO:0007669"/>
    <property type="project" value="TreeGrafter"/>
</dbReference>
<dbReference type="CDD" id="cd03181">
    <property type="entry name" value="GST_C_EF1Bgamma_like"/>
    <property type="match status" value="1"/>
</dbReference>
<dbReference type="InterPro" id="IPR050802">
    <property type="entry name" value="EF-GSTs"/>
</dbReference>
<evidence type="ECO:0008006" key="7">
    <source>
        <dbReference type="Google" id="ProtNLM"/>
    </source>
</evidence>
<comment type="caution">
    <text evidence="5">The sequence shown here is derived from an EMBL/GenBank/DDBJ whole genome shotgun (WGS) entry which is preliminary data.</text>
</comment>
<protein>
    <recommendedName>
        <fullName evidence="7">Glutathione S-transferase</fullName>
    </recommendedName>
</protein>
<dbReference type="Proteomes" id="UP001201980">
    <property type="component" value="Unassembled WGS sequence"/>
</dbReference>
<dbReference type="SFLD" id="SFLDG00358">
    <property type="entry name" value="Main_(cytGST)"/>
    <property type="match status" value="1"/>
</dbReference>
<dbReference type="SUPFAM" id="SSF52833">
    <property type="entry name" value="Thioredoxin-like"/>
    <property type="match status" value="1"/>
</dbReference>
<dbReference type="PANTHER" id="PTHR43986">
    <property type="entry name" value="ELONGATION FACTOR 1-GAMMA"/>
    <property type="match status" value="1"/>
</dbReference>
<dbReference type="Pfam" id="PF00043">
    <property type="entry name" value="GST_C"/>
    <property type="match status" value="1"/>
</dbReference>
<dbReference type="PROSITE" id="PS50405">
    <property type="entry name" value="GST_CTER"/>
    <property type="match status" value="1"/>
</dbReference>
<dbReference type="CDD" id="cd03044">
    <property type="entry name" value="GST_N_EF1Bgamma"/>
    <property type="match status" value="1"/>
</dbReference>
<dbReference type="GO" id="GO:0005634">
    <property type="term" value="C:nucleus"/>
    <property type="evidence" value="ECO:0007669"/>
    <property type="project" value="TreeGrafter"/>
</dbReference>
<evidence type="ECO:0000313" key="5">
    <source>
        <dbReference type="EMBL" id="KAJ2905392.1"/>
    </source>
</evidence>
<sequence length="293" mass="31830">MASFGTLYTYTPNARVLKVAMLCSHSTHTDAYDGLDILPAFRVEGVESPPCLPVYLPTSSYPGAPAILAAAKLNGVSLSIPSDYRHGVTNKTSGFLSKFPAGKVPAFEGAGAGARGRLLLCESDAIAEYVSLGGPKAAQLLGSTAEEKAKVRQWVAFAEGEINAHVLELVMWRAGLRAYDEKTEREGDKGLRSGMGVLEEHLAGEGGRKWVVSEEELSLADLTLAGSLYWGFMQYVDEEMRCAFPNVVEWYRRVVGAEGVKEVFGPVVMCEKRRGPAQGMERVCCMDERRRAT</sequence>
<evidence type="ECO:0000313" key="6">
    <source>
        <dbReference type="Proteomes" id="UP001201980"/>
    </source>
</evidence>
<dbReference type="SFLD" id="SFLDS00019">
    <property type="entry name" value="Glutathione_Transferase_(cytos"/>
    <property type="match status" value="1"/>
</dbReference>
<dbReference type="PANTHER" id="PTHR43986:SF10">
    <property type="entry name" value="ELONGATION FACTOR EEF-1B GAMMA SUBUNIT, PUTATIVE (AFU_ORTHOLOGUE AFUA_1G17120)-RELATED"/>
    <property type="match status" value="1"/>
</dbReference>
<dbReference type="EMBL" id="JAKWBI020000032">
    <property type="protein sequence ID" value="KAJ2905392.1"/>
    <property type="molecule type" value="Genomic_DNA"/>
</dbReference>
<dbReference type="InterPro" id="IPR036249">
    <property type="entry name" value="Thioredoxin-like_sf"/>
</dbReference>
<accession>A0AAD5WUR6</accession>
<dbReference type="Gene3D" id="3.40.30.10">
    <property type="entry name" value="Glutaredoxin"/>
    <property type="match status" value="1"/>
</dbReference>
<organism evidence="5 6">
    <name type="scientific">Zalerion maritima</name>
    <dbReference type="NCBI Taxonomy" id="339359"/>
    <lineage>
        <taxon>Eukaryota</taxon>
        <taxon>Fungi</taxon>
        <taxon>Dikarya</taxon>
        <taxon>Ascomycota</taxon>
        <taxon>Pezizomycotina</taxon>
        <taxon>Sordariomycetes</taxon>
        <taxon>Lulworthiomycetidae</taxon>
        <taxon>Lulworthiales</taxon>
        <taxon>Lulworthiaceae</taxon>
        <taxon>Zalerion</taxon>
    </lineage>
</organism>
<keyword evidence="6" id="KW-1185">Reference proteome</keyword>
<dbReference type="InterPro" id="IPR036282">
    <property type="entry name" value="Glutathione-S-Trfase_C_sf"/>
</dbReference>
<dbReference type="PROSITE" id="PS50404">
    <property type="entry name" value="GST_NTER"/>
    <property type="match status" value="1"/>
</dbReference>
<dbReference type="InterPro" id="IPR004045">
    <property type="entry name" value="Glutathione_S-Trfase_N"/>
</dbReference>
<evidence type="ECO:0000256" key="1">
    <source>
        <dbReference type="ARBA" id="ARBA00007409"/>
    </source>
</evidence>
<evidence type="ECO:0000259" key="4">
    <source>
        <dbReference type="PROSITE" id="PS50405"/>
    </source>
</evidence>
<dbReference type="SUPFAM" id="SSF47616">
    <property type="entry name" value="GST C-terminal domain-like"/>
    <property type="match status" value="1"/>
</dbReference>
<dbReference type="GO" id="GO:0005737">
    <property type="term" value="C:cytoplasm"/>
    <property type="evidence" value="ECO:0007669"/>
    <property type="project" value="TreeGrafter"/>
</dbReference>
<dbReference type="InterPro" id="IPR040079">
    <property type="entry name" value="Glutathione_S-Trfase"/>
</dbReference>
<proteinExistence type="inferred from homology"/>
<name>A0AAD5WUR6_9PEZI</name>
<dbReference type="Pfam" id="PF02798">
    <property type="entry name" value="GST_N"/>
    <property type="match status" value="1"/>
</dbReference>
<feature type="domain" description="GST C-terminal" evidence="4">
    <location>
        <begin position="144"/>
        <end position="278"/>
    </location>
</feature>
<dbReference type="InterPro" id="IPR010987">
    <property type="entry name" value="Glutathione-S-Trfase_C-like"/>
</dbReference>
<comment type="similarity">
    <text evidence="1 2">Belongs to the GST superfamily.</text>
</comment>
<dbReference type="InterPro" id="IPR004046">
    <property type="entry name" value="GST_C"/>
</dbReference>
<feature type="domain" description="GST N-terminal" evidence="3">
    <location>
        <begin position="50"/>
        <end position="138"/>
    </location>
</feature>
<evidence type="ECO:0000256" key="2">
    <source>
        <dbReference type="RuleBase" id="RU003494"/>
    </source>
</evidence>